<dbReference type="AlphaFoldDB" id="S2CYE5"/>
<proteinExistence type="predicted"/>
<gene>
    <name evidence="1" type="ORF">A33Q_4657</name>
</gene>
<accession>S2CYE5</accession>
<sequence>MMIKVRLYESVLLSGIKIAPKEALHVNHVGVKILFLV</sequence>
<reference evidence="1 2" key="1">
    <citation type="journal article" date="2013" name="Genome Announc.">
        <title>Draft Genome Sequence of Indibacter alkaliphilus Strain LW1T, Isolated from Lonar Lake, a Haloalkaline Lake in the Buldana District of Maharashtra, India.</title>
        <authorList>
            <person name="Singh A."/>
            <person name="Kumar Jangir P."/>
            <person name="Sharma R."/>
            <person name="Singh A."/>
            <person name="Kumar Pinnaka A."/>
            <person name="Shivaji S."/>
        </authorList>
    </citation>
    <scope>NUCLEOTIDE SEQUENCE [LARGE SCALE GENOMIC DNA]</scope>
    <source>
        <strain evidence="2">CCUG 57479 / KCTC 22604 / LW1</strain>
    </source>
</reference>
<dbReference type="EMBL" id="ALWO02000054">
    <property type="protein sequence ID" value="EOZ91589.1"/>
    <property type="molecule type" value="Genomic_DNA"/>
</dbReference>
<protein>
    <submittedName>
        <fullName evidence="1">Uncharacterized protein</fullName>
    </submittedName>
</protein>
<evidence type="ECO:0000313" key="1">
    <source>
        <dbReference type="EMBL" id="EOZ91589.1"/>
    </source>
</evidence>
<dbReference type="STRING" id="1189612.A33Q_4657"/>
<organism evidence="1 2">
    <name type="scientific">Indibacter alkaliphilus (strain CCUG 57479 / KCTC 22604 / LW1)</name>
    <dbReference type="NCBI Taxonomy" id="1189612"/>
    <lineage>
        <taxon>Bacteria</taxon>
        <taxon>Pseudomonadati</taxon>
        <taxon>Bacteroidota</taxon>
        <taxon>Cytophagia</taxon>
        <taxon>Cytophagales</taxon>
        <taxon>Cyclobacteriaceae</taxon>
    </lineage>
</organism>
<dbReference type="Proteomes" id="UP000006073">
    <property type="component" value="Unassembled WGS sequence"/>
</dbReference>
<comment type="caution">
    <text evidence="1">The sequence shown here is derived from an EMBL/GenBank/DDBJ whole genome shotgun (WGS) entry which is preliminary data.</text>
</comment>
<name>S2CYE5_INDAL</name>
<evidence type="ECO:0000313" key="2">
    <source>
        <dbReference type="Proteomes" id="UP000006073"/>
    </source>
</evidence>
<keyword evidence="2" id="KW-1185">Reference proteome</keyword>